<evidence type="ECO:0000313" key="1">
    <source>
        <dbReference type="Proteomes" id="UP000887576"/>
    </source>
</evidence>
<dbReference type="Proteomes" id="UP000887576">
    <property type="component" value="Unplaced"/>
</dbReference>
<proteinExistence type="predicted"/>
<accession>A0AC34PZ72</accession>
<evidence type="ECO:0000313" key="2">
    <source>
        <dbReference type="WBParaSite" id="JU765_v2.g11415.t1"/>
    </source>
</evidence>
<dbReference type="WBParaSite" id="JU765_v2.g11415.t1">
    <property type="protein sequence ID" value="JU765_v2.g11415.t1"/>
    <property type="gene ID" value="JU765_v2.g11415"/>
</dbReference>
<organism evidence="1 2">
    <name type="scientific">Panagrolaimus sp. JU765</name>
    <dbReference type="NCBI Taxonomy" id="591449"/>
    <lineage>
        <taxon>Eukaryota</taxon>
        <taxon>Metazoa</taxon>
        <taxon>Ecdysozoa</taxon>
        <taxon>Nematoda</taxon>
        <taxon>Chromadorea</taxon>
        <taxon>Rhabditida</taxon>
        <taxon>Tylenchina</taxon>
        <taxon>Panagrolaimomorpha</taxon>
        <taxon>Panagrolaimoidea</taxon>
        <taxon>Panagrolaimidae</taxon>
        <taxon>Panagrolaimus</taxon>
    </lineage>
</organism>
<reference evidence="2" key="1">
    <citation type="submission" date="2022-11" db="UniProtKB">
        <authorList>
            <consortium name="WormBaseParasite"/>
        </authorList>
    </citation>
    <scope>IDENTIFICATION</scope>
</reference>
<sequence>MQHNEIVLLTKYREIIRHDLAERKKLILKCEEEISKTKIKEQEKKCKILRDSINANIKMTLEYIDKIENNLKNLLKRWPNNFDYNVEENIQKLKTELLERFQIFVPLFDLSNFYINEQEINEKCQLDGSILKEEVSTINAIQIEELQRQIKILQNEFEEEEIRELACIKARETEMTRLSEEILLLEKQLGALSMPHYEHP</sequence>
<protein>
    <submittedName>
        <fullName evidence="2">Uncharacterized protein</fullName>
    </submittedName>
</protein>
<name>A0AC34PZ72_9BILA</name>